<dbReference type="SUPFAM" id="SSF56112">
    <property type="entry name" value="Protein kinase-like (PK-like)"/>
    <property type="match status" value="1"/>
</dbReference>
<evidence type="ECO:0000259" key="15">
    <source>
        <dbReference type="PROSITE" id="PS50011"/>
    </source>
</evidence>
<dbReference type="FunFam" id="1.10.510.10:FF:000024">
    <property type="entry name" value="Probable serine/threonine-protein kinase cot-1"/>
    <property type="match status" value="1"/>
</dbReference>
<protein>
    <recommendedName>
        <fullName evidence="2">non-specific serine/threonine protein kinase</fullName>
        <ecNumber evidence="2">2.7.11.1</ecNumber>
    </recommendedName>
</protein>
<proteinExistence type="inferred from homology"/>
<dbReference type="Gene3D" id="3.30.200.20">
    <property type="entry name" value="Phosphorylase Kinase, domain 1"/>
    <property type="match status" value="1"/>
</dbReference>
<dbReference type="Pfam" id="PF26031">
    <property type="entry name" value="IREH1"/>
    <property type="match status" value="1"/>
</dbReference>
<dbReference type="SMART" id="SM00220">
    <property type="entry name" value="S_TKc"/>
    <property type="match status" value="1"/>
</dbReference>
<dbReference type="PANTHER" id="PTHR24356">
    <property type="entry name" value="SERINE/THREONINE-PROTEIN KINASE"/>
    <property type="match status" value="1"/>
</dbReference>
<evidence type="ECO:0000256" key="2">
    <source>
        <dbReference type="ARBA" id="ARBA00012513"/>
    </source>
</evidence>
<dbReference type="AlphaFoldDB" id="A0A6V7PNR1"/>
<organism evidence="16">
    <name type="scientific">Ananas comosus var. bracteatus</name>
    <name type="common">red pineapple</name>
    <dbReference type="NCBI Taxonomy" id="296719"/>
    <lineage>
        <taxon>Eukaryota</taxon>
        <taxon>Viridiplantae</taxon>
        <taxon>Streptophyta</taxon>
        <taxon>Embryophyta</taxon>
        <taxon>Tracheophyta</taxon>
        <taxon>Spermatophyta</taxon>
        <taxon>Magnoliopsida</taxon>
        <taxon>Liliopsida</taxon>
        <taxon>Poales</taxon>
        <taxon>Bromeliaceae</taxon>
        <taxon>Bromelioideae</taxon>
        <taxon>Ananas</taxon>
    </lineage>
</organism>
<evidence type="ECO:0000256" key="10">
    <source>
        <dbReference type="ARBA" id="ARBA00022833"/>
    </source>
</evidence>
<evidence type="ECO:0000256" key="5">
    <source>
        <dbReference type="ARBA" id="ARBA00022679"/>
    </source>
</evidence>
<comment type="catalytic activity">
    <reaction evidence="13">
        <text>L-seryl-[protein] + ATP = O-phospho-L-seryl-[protein] + ADP + H(+)</text>
        <dbReference type="Rhea" id="RHEA:17989"/>
        <dbReference type="Rhea" id="RHEA-COMP:9863"/>
        <dbReference type="Rhea" id="RHEA-COMP:11604"/>
        <dbReference type="ChEBI" id="CHEBI:15378"/>
        <dbReference type="ChEBI" id="CHEBI:29999"/>
        <dbReference type="ChEBI" id="CHEBI:30616"/>
        <dbReference type="ChEBI" id="CHEBI:83421"/>
        <dbReference type="ChEBI" id="CHEBI:456216"/>
        <dbReference type="EC" id="2.7.11.1"/>
    </reaction>
</comment>
<dbReference type="GO" id="GO:0008270">
    <property type="term" value="F:zinc ion binding"/>
    <property type="evidence" value="ECO:0007669"/>
    <property type="project" value="UniProtKB-KW"/>
</dbReference>
<keyword evidence="3" id="KW-0723">Serine/threonine-protein kinase</keyword>
<evidence type="ECO:0000256" key="14">
    <source>
        <dbReference type="SAM" id="MobiDB-lite"/>
    </source>
</evidence>
<feature type="compositionally biased region" description="Polar residues" evidence="14">
    <location>
        <begin position="838"/>
        <end position="856"/>
    </location>
</feature>
<keyword evidence="11" id="KW-0067">ATP-binding</keyword>
<feature type="domain" description="Protein kinase" evidence="15">
    <location>
        <begin position="675"/>
        <end position="964"/>
    </location>
</feature>
<name>A0A6V7PNR1_ANACO</name>
<evidence type="ECO:0000256" key="3">
    <source>
        <dbReference type="ARBA" id="ARBA00022527"/>
    </source>
</evidence>
<dbReference type="EMBL" id="LR862150">
    <property type="protein sequence ID" value="CAD1832467.1"/>
    <property type="molecule type" value="Genomic_DNA"/>
</dbReference>
<evidence type="ECO:0000256" key="13">
    <source>
        <dbReference type="ARBA" id="ARBA00048679"/>
    </source>
</evidence>
<dbReference type="Pfam" id="PF00069">
    <property type="entry name" value="Pkinase"/>
    <property type="match status" value="1"/>
</dbReference>
<keyword evidence="7" id="KW-0547">Nucleotide-binding</keyword>
<dbReference type="Gene3D" id="1.10.510.10">
    <property type="entry name" value="Transferase(Phosphotransferase) domain 1"/>
    <property type="match status" value="1"/>
</dbReference>
<keyword evidence="8" id="KW-0863">Zinc-finger</keyword>
<dbReference type="GO" id="GO:0004674">
    <property type="term" value="F:protein serine/threonine kinase activity"/>
    <property type="evidence" value="ECO:0007669"/>
    <property type="project" value="UniProtKB-KW"/>
</dbReference>
<comment type="similarity">
    <text evidence="1">Belongs to the protein kinase superfamily. AGC Ser/Thr protein kinase family.</text>
</comment>
<evidence type="ECO:0000256" key="6">
    <source>
        <dbReference type="ARBA" id="ARBA00022723"/>
    </source>
</evidence>
<dbReference type="InterPro" id="IPR000719">
    <property type="entry name" value="Prot_kinase_dom"/>
</dbReference>
<dbReference type="GO" id="GO:0035556">
    <property type="term" value="P:intracellular signal transduction"/>
    <property type="evidence" value="ECO:0007669"/>
    <property type="project" value="TreeGrafter"/>
</dbReference>
<dbReference type="PANTHER" id="PTHR24356:SF354">
    <property type="entry name" value="SERINE_THREONINE PROTEIN KINASE IRE4-RELATED"/>
    <property type="match status" value="1"/>
</dbReference>
<reference evidence="16" key="1">
    <citation type="submission" date="2020-07" db="EMBL/GenBank/DDBJ databases">
        <authorList>
            <person name="Lin J."/>
        </authorList>
    </citation>
    <scope>NUCLEOTIDE SEQUENCE</scope>
</reference>
<dbReference type="InterPro" id="IPR050236">
    <property type="entry name" value="Ser_Thr_kinase_AGC"/>
</dbReference>
<feature type="region of interest" description="Disordered" evidence="14">
    <location>
        <begin position="1"/>
        <end position="57"/>
    </location>
</feature>
<evidence type="ECO:0000256" key="12">
    <source>
        <dbReference type="ARBA" id="ARBA00047899"/>
    </source>
</evidence>
<evidence type="ECO:0000256" key="8">
    <source>
        <dbReference type="ARBA" id="ARBA00022771"/>
    </source>
</evidence>
<dbReference type="CDD" id="cd05579">
    <property type="entry name" value="STKc_MAST_like"/>
    <property type="match status" value="1"/>
</dbReference>
<evidence type="ECO:0000256" key="11">
    <source>
        <dbReference type="ARBA" id="ARBA00022840"/>
    </source>
</evidence>
<keyword evidence="5" id="KW-0808">Transferase</keyword>
<feature type="region of interest" description="Disordered" evidence="14">
    <location>
        <begin position="838"/>
        <end position="865"/>
    </location>
</feature>
<evidence type="ECO:0000256" key="1">
    <source>
        <dbReference type="ARBA" id="ARBA00009903"/>
    </source>
</evidence>
<dbReference type="PROSITE" id="PS00108">
    <property type="entry name" value="PROTEIN_KINASE_ST"/>
    <property type="match status" value="1"/>
</dbReference>
<dbReference type="InterPro" id="IPR058783">
    <property type="entry name" value="IREH1/IRE-like_N"/>
</dbReference>
<evidence type="ECO:0000256" key="9">
    <source>
        <dbReference type="ARBA" id="ARBA00022777"/>
    </source>
</evidence>
<gene>
    <name evidence="16" type="ORF">CB5_LOCUS15678</name>
</gene>
<dbReference type="GO" id="GO:0007010">
    <property type="term" value="P:cytoskeleton organization"/>
    <property type="evidence" value="ECO:0007669"/>
    <property type="project" value="UniProtKB-ARBA"/>
</dbReference>
<dbReference type="PROSITE" id="PS50011">
    <property type="entry name" value="PROTEIN_KINASE_DOM"/>
    <property type="match status" value="1"/>
</dbReference>
<keyword evidence="10" id="KW-0862">Zinc</keyword>
<comment type="catalytic activity">
    <reaction evidence="12">
        <text>L-threonyl-[protein] + ATP = O-phospho-L-threonyl-[protein] + ADP + H(+)</text>
        <dbReference type="Rhea" id="RHEA:46608"/>
        <dbReference type="Rhea" id="RHEA-COMP:11060"/>
        <dbReference type="Rhea" id="RHEA-COMP:11605"/>
        <dbReference type="ChEBI" id="CHEBI:15378"/>
        <dbReference type="ChEBI" id="CHEBI:30013"/>
        <dbReference type="ChEBI" id="CHEBI:30616"/>
        <dbReference type="ChEBI" id="CHEBI:61977"/>
        <dbReference type="ChEBI" id="CHEBI:456216"/>
        <dbReference type="EC" id="2.7.11.1"/>
    </reaction>
</comment>
<keyword evidence="4" id="KW-0597">Phosphoprotein</keyword>
<sequence>MAMEEKEGKGVGIPKGLNRIRTRRIAGDESPPPQRDRDGGGVRAPARAGKIDGNGKSWIGDWRGGGDLITRATTVSISSPGQPLKEQGLREGIAHWFISEGTSKKSNKADHCTTSCSKIRESDFTMLKGEDDLGSMRSMKWRSFSGKQSLPESSFLRNAPHEKKSFSYELGPRGGIPLSRLRTHSYNDLKEIWQSLNSKFDDAKVVVNVELAAFVEDVLEALGKGLLSEAQITAEELVILSRQCIEMSLSQFRDKCERIVQVLTEMRQQSQSVLVKKLVTRMLYILTRCNRLLQLHKDGGEMNVNSLEKFRRCLESVPNVEMKWVDSSANAEIGLNNIAERPDLYRHEIKEQTETPICSTGRFENFSSPWTQKIQYTKYLFHDQEGYHEGLDMVICRICEENVPASHLESHSYICAYAEKCVSEGLDVDEQLVKIADLLEQIVESYNTILGELCSSPENSRVQNASLTLEYEGQLPKAQEWHTKGAEGMFEDLHQMDTAYLDDSHIACSNSIKSLAAIKLGELNLTCTSGSLTPASSINTPNAGHFDLFWLEHSNPSQHEDVNQMNELADLARRIAHTDCAIEGAAGCLDIWLHILLQILQQEKLKALVVDTFGGRIMKLLKNKYQLAMRMADTICYRSMLQSEQSRGSHILNGSPCLLPPLHSSRKERTSIEDFDIIKPISRGAYGKVFLARKRTTGDLFAIKVLKKLDMIRKNDAERILAERNILITVRNPFVVRFFYSFTCQDNLYLVMEYLNGGDLYSLLRKVRCLEEGIARIYIAELVLALEYLHSLGIIHRDLKPDNILIAPDGHIKLTDFGLSKIGLIDSAIHLNRSRTTSSIIPDPQNQHDSPANANGRQKRNQRSAVGTPDYLAPEILLGTAHGYAADWWSVGIILFELITGIPPFTARLPEIIFDNILNRKIPWPAVPDDMSYEAKDLIDRLLCQDQDRRLGANGHQRHTHSSTKFTGATLLRRRLHLSHILTVKMIQATSCHGTQIVSSELLMKKFYVGTTMEENSELAEFDSHYCVDLSSIDFSFKNLSQLASMNYDVLLKSGRTSKNSSHRRLKNLRSILVHKAKSLAGFSNIFVQDLKIRIGGCDASRDHNEIKLRCG</sequence>
<evidence type="ECO:0000313" key="16">
    <source>
        <dbReference type="EMBL" id="CAD1832467.1"/>
    </source>
</evidence>
<keyword evidence="6" id="KW-0479">Metal-binding</keyword>
<dbReference type="InterPro" id="IPR011009">
    <property type="entry name" value="Kinase-like_dom_sf"/>
</dbReference>
<dbReference type="GO" id="GO:0005524">
    <property type="term" value="F:ATP binding"/>
    <property type="evidence" value="ECO:0007669"/>
    <property type="project" value="UniProtKB-KW"/>
</dbReference>
<evidence type="ECO:0000256" key="7">
    <source>
        <dbReference type="ARBA" id="ARBA00022741"/>
    </source>
</evidence>
<keyword evidence="9" id="KW-0418">Kinase</keyword>
<accession>A0A6V7PNR1</accession>
<dbReference type="InterPro" id="IPR008271">
    <property type="entry name" value="Ser/Thr_kinase_AS"/>
</dbReference>
<dbReference type="EC" id="2.7.11.1" evidence="2"/>
<dbReference type="FunFam" id="3.30.200.20:FF:000147">
    <property type="entry name" value="probable serine/threonine protein kinase IREH1"/>
    <property type="match status" value="1"/>
</dbReference>
<evidence type="ECO:0000256" key="4">
    <source>
        <dbReference type="ARBA" id="ARBA00022553"/>
    </source>
</evidence>